<keyword evidence="3" id="KW-1185">Reference proteome</keyword>
<evidence type="ECO:0000256" key="1">
    <source>
        <dbReference type="SAM" id="MobiDB-lite"/>
    </source>
</evidence>
<dbReference type="STRING" id="582667.SAMN05192568_1002100"/>
<gene>
    <name evidence="2" type="ORF">SAMN05192568_1002100</name>
</gene>
<accession>A0A1I4G2C1</accession>
<dbReference type="AlphaFoldDB" id="A0A1I4G2C1"/>
<organism evidence="2 3">
    <name type="scientific">Methylobacterium pseudosasicola</name>
    <dbReference type="NCBI Taxonomy" id="582667"/>
    <lineage>
        <taxon>Bacteria</taxon>
        <taxon>Pseudomonadati</taxon>
        <taxon>Pseudomonadota</taxon>
        <taxon>Alphaproteobacteria</taxon>
        <taxon>Hyphomicrobiales</taxon>
        <taxon>Methylobacteriaceae</taxon>
        <taxon>Methylobacterium</taxon>
    </lineage>
</organism>
<reference evidence="3" key="1">
    <citation type="submission" date="2016-10" db="EMBL/GenBank/DDBJ databases">
        <authorList>
            <person name="Varghese N."/>
            <person name="Submissions S."/>
        </authorList>
    </citation>
    <scope>NUCLEOTIDE SEQUENCE [LARGE SCALE GENOMIC DNA]</scope>
    <source>
        <strain evidence="3">BL36</strain>
    </source>
</reference>
<dbReference type="Proteomes" id="UP000199048">
    <property type="component" value="Unassembled WGS sequence"/>
</dbReference>
<evidence type="ECO:0000313" key="3">
    <source>
        <dbReference type="Proteomes" id="UP000199048"/>
    </source>
</evidence>
<proteinExistence type="predicted"/>
<protein>
    <submittedName>
        <fullName evidence="2">Uncharacterized protein</fullName>
    </submittedName>
</protein>
<feature type="region of interest" description="Disordered" evidence="1">
    <location>
        <begin position="1"/>
        <end position="29"/>
    </location>
</feature>
<evidence type="ECO:0000313" key="2">
    <source>
        <dbReference type="EMBL" id="SFL23226.1"/>
    </source>
</evidence>
<sequence length="60" mass="6847">MRPRYARAACGAPEETPVDESPYHHRAQPDPAVSWYNVDRNVRRRILKGLGIDTRQAATE</sequence>
<name>A0A1I4G2C1_9HYPH</name>
<dbReference type="EMBL" id="FOTK01000002">
    <property type="protein sequence ID" value="SFL23226.1"/>
    <property type="molecule type" value="Genomic_DNA"/>
</dbReference>